<dbReference type="PANTHER" id="PTHR30111">
    <property type="entry name" value="33 KDA CHAPERONIN"/>
    <property type="match status" value="1"/>
</dbReference>
<evidence type="ECO:0000256" key="3">
    <source>
        <dbReference type="ARBA" id="ARBA00023157"/>
    </source>
</evidence>
<evidence type="ECO:0000313" key="7">
    <source>
        <dbReference type="EMBL" id="MBM7635118.1"/>
    </source>
</evidence>
<evidence type="ECO:0000313" key="8">
    <source>
        <dbReference type="Proteomes" id="UP000741863"/>
    </source>
</evidence>
<comment type="function">
    <text evidence="6">Redox regulated molecular chaperone. Protects both thermally unfolding and oxidatively damaged proteins from irreversible aggregation. Plays an important role in the bacterial defense system toward oxidative stress.</text>
</comment>
<sequence>MMDYLAKATAYDGKVRVYAATTTNMVNEVVQRHHVLPTAAAALGRTMIAGTIMGSMLKGEDKVTLKVEGDGPLGPIIVDSDAHGNSRGYLYNPSVHFELNQHGKLDVARAVGTSGSIAVTKNLGMKEQFTGHSPIVSGELGEDFTYYFVTSEQIPSSVGVGVLVDTDNSIKAAGGFILQVMPGTDDATIDRLEKQIGNMPPVSKLIERGDTPEQMIATVTGDDYKVLETMPVQFKCECSKERIGRAIVSLGKEEIQSMIEEDKGAETQCHFCNEVYTFNEVDLEELKQEAE</sequence>
<keyword evidence="3 6" id="KW-1015">Disulfide bond</keyword>
<proteinExistence type="inferred from homology"/>
<dbReference type="Gene3D" id="3.55.30.10">
    <property type="entry name" value="Hsp33 domain"/>
    <property type="match status" value="1"/>
</dbReference>
<reference evidence="7 8" key="1">
    <citation type="submission" date="2021-01" db="EMBL/GenBank/DDBJ databases">
        <title>Genomic Encyclopedia of Type Strains, Phase IV (KMG-IV): sequencing the most valuable type-strain genomes for metagenomic binning, comparative biology and taxonomic classification.</title>
        <authorList>
            <person name="Goeker M."/>
        </authorList>
    </citation>
    <scope>NUCLEOTIDE SEQUENCE [LARGE SCALE GENOMIC DNA]</scope>
    <source>
        <strain evidence="7 8">DSM 25540</strain>
    </source>
</reference>
<dbReference type="NCBIfam" id="NF001033">
    <property type="entry name" value="PRK00114.1"/>
    <property type="match status" value="1"/>
</dbReference>
<dbReference type="SUPFAM" id="SSF64397">
    <property type="entry name" value="Hsp33 domain"/>
    <property type="match status" value="1"/>
</dbReference>
<protein>
    <recommendedName>
        <fullName evidence="6">33 kDa chaperonin</fullName>
    </recommendedName>
    <alternativeName>
        <fullName evidence="6">Heat shock protein 33 homolog</fullName>
        <shortName evidence="6">HSP33</shortName>
    </alternativeName>
</protein>
<comment type="caution">
    <text evidence="7">The sequence shown here is derived from an EMBL/GenBank/DDBJ whole genome shotgun (WGS) entry which is preliminary data.</text>
</comment>
<keyword evidence="8" id="KW-1185">Reference proteome</keyword>
<keyword evidence="4 6" id="KW-0143">Chaperone</keyword>
<keyword evidence="2 6" id="KW-0862">Zinc</keyword>
<feature type="disulfide bond" description="Redox-active" evidence="6">
    <location>
        <begin position="269"/>
        <end position="272"/>
    </location>
</feature>
<name>A0ABS2PI60_9BACL</name>
<evidence type="ECO:0000256" key="6">
    <source>
        <dbReference type="HAMAP-Rule" id="MF_00117"/>
    </source>
</evidence>
<dbReference type="Proteomes" id="UP000741863">
    <property type="component" value="Unassembled WGS sequence"/>
</dbReference>
<evidence type="ECO:0000256" key="4">
    <source>
        <dbReference type="ARBA" id="ARBA00023186"/>
    </source>
</evidence>
<keyword evidence="1 6" id="KW-0963">Cytoplasm</keyword>
<dbReference type="Pfam" id="PF01430">
    <property type="entry name" value="HSP33"/>
    <property type="match status" value="1"/>
</dbReference>
<feature type="disulfide bond" description="Redox-active" evidence="6">
    <location>
        <begin position="236"/>
        <end position="238"/>
    </location>
</feature>
<gene>
    <name evidence="6" type="primary">hslO</name>
    <name evidence="7" type="ORF">JOD17_004264</name>
</gene>
<dbReference type="InterPro" id="IPR016153">
    <property type="entry name" value="Heat_shock_Hsp33_N"/>
</dbReference>
<organism evidence="7 8">
    <name type="scientific">Geomicrobium sediminis</name>
    <dbReference type="NCBI Taxonomy" id="1347788"/>
    <lineage>
        <taxon>Bacteria</taxon>
        <taxon>Bacillati</taxon>
        <taxon>Bacillota</taxon>
        <taxon>Bacilli</taxon>
        <taxon>Bacillales</taxon>
        <taxon>Geomicrobium</taxon>
    </lineage>
</organism>
<dbReference type="CDD" id="cd00498">
    <property type="entry name" value="Hsp33"/>
    <property type="match status" value="1"/>
</dbReference>
<dbReference type="RefSeq" id="WP_275581905.1">
    <property type="nucleotide sequence ID" value="NZ_JAFBEC010000025.1"/>
</dbReference>
<accession>A0ABS2PI60</accession>
<comment type="PTM">
    <text evidence="6">Under oxidizing conditions two disulfide bonds are formed involving the reactive cysteines. Under reducing conditions zinc is bound to the reactive cysteines and the protein is inactive.</text>
</comment>
<keyword evidence="5 6" id="KW-0676">Redox-active center</keyword>
<dbReference type="PANTHER" id="PTHR30111:SF1">
    <property type="entry name" value="33 KDA CHAPERONIN"/>
    <property type="match status" value="1"/>
</dbReference>
<dbReference type="PIRSF" id="PIRSF005261">
    <property type="entry name" value="Heat_shock_Hsp33"/>
    <property type="match status" value="1"/>
</dbReference>
<evidence type="ECO:0000256" key="2">
    <source>
        <dbReference type="ARBA" id="ARBA00022833"/>
    </source>
</evidence>
<dbReference type="EMBL" id="JAFBEC010000025">
    <property type="protein sequence ID" value="MBM7635118.1"/>
    <property type="molecule type" value="Genomic_DNA"/>
</dbReference>
<dbReference type="HAMAP" id="MF_00117">
    <property type="entry name" value="HslO"/>
    <property type="match status" value="1"/>
</dbReference>
<comment type="similarity">
    <text evidence="6">Belongs to the HSP33 family.</text>
</comment>
<dbReference type="InterPro" id="IPR016154">
    <property type="entry name" value="Heat_shock_Hsp33_C"/>
</dbReference>
<dbReference type="InterPro" id="IPR000397">
    <property type="entry name" value="Heat_shock_Hsp33"/>
</dbReference>
<dbReference type="Gene3D" id="3.90.1280.10">
    <property type="entry name" value="HSP33 redox switch-like"/>
    <property type="match status" value="1"/>
</dbReference>
<comment type="subcellular location">
    <subcellularLocation>
        <location evidence="6">Cytoplasm</location>
    </subcellularLocation>
</comment>
<dbReference type="SUPFAM" id="SSF118352">
    <property type="entry name" value="HSP33 redox switch-like"/>
    <property type="match status" value="1"/>
</dbReference>
<evidence type="ECO:0000256" key="1">
    <source>
        <dbReference type="ARBA" id="ARBA00022490"/>
    </source>
</evidence>
<evidence type="ECO:0000256" key="5">
    <source>
        <dbReference type="ARBA" id="ARBA00023284"/>
    </source>
</evidence>